<dbReference type="PANTHER" id="PTHR23019">
    <property type="entry name" value="NUCLEAR PORE MEMBRANE GLYCOPROTEIN GP210-RELATED"/>
    <property type="match status" value="1"/>
</dbReference>
<name>R0FAT1_9BRAS</name>
<feature type="chain" id="PRO_5004340393" description="NUP210 Ig-like domain-containing protein" evidence="1">
    <location>
        <begin position="23"/>
        <end position="320"/>
    </location>
</feature>
<keyword evidence="4" id="KW-1185">Reference proteome</keyword>
<evidence type="ECO:0000256" key="1">
    <source>
        <dbReference type="SAM" id="SignalP"/>
    </source>
</evidence>
<reference evidence="4" key="1">
    <citation type="journal article" date="2013" name="Nat. Genet.">
        <title>The Capsella rubella genome and the genomic consequences of rapid mating system evolution.</title>
        <authorList>
            <person name="Slotte T."/>
            <person name="Hazzouri K.M."/>
            <person name="Agren J.A."/>
            <person name="Koenig D."/>
            <person name="Maumus F."/>
            <person name="Guo Y.L."/>
            <person name="Steige K."/>
            <person name="Platts A.E."/>
            <person name="Escobar J.S."/>
            <person name="Newman L.K."/>
            <person name="Wang W."/>
            <person name="Mandakova T."/>
            <person name="Vello E."/>
            <person name="Smith L.M."/>
            <person name="Henz S.R."/>
            <person name="Steffen J."/>
            <person name="Takuno S."/>
            <person name="Brandvain Y."/>
            <person name="Coop G."/>
            <person name="Andolfatto P."/>
            <person name="Hu T.T."/>
            <person name="Blanchette M."/>
            <person name="Clark R.M."/>
            <person name="Quesneville H."/>
            <person name="Nordborg M."/>
            <person name="Gaut B.S."/>
            <person name="Lysak M.A."/>
            <person name="Jenkins J."/>
            <person name="Grimwood J."/>
            <person name="Chapman J."/>
            <person name="Prochnik S."/>
            <person name="Shu S."/>
            <person name="Rokhsar D."/>
            <person name="Schmutz J."/>
            <person name="Weigel D."/>
            <person name="Wright S.I."/>
        </authorList>
    </citation>
    <scope>NUCLEOTIDE SEQUENCE [LARGE SCALE GENOMIC DNA]</scope>
    <source>
        <strain evidence="4">cv. Monte Gargano</strain>
    </source>
</reference>
<evidence type="ECO:0000313" key="4">
    <source>
        <dbReference type="Proteomes" id="UP000029121"/>
    </source>
</evidence>
<dbReference type="Pfam" id="PF22969">
    <property type="entry name" value="Ig_NUP210_2nd"/>
    <property type="match status" value="1"/>
</dbReference>
<evidence type="ECO:0000313" key="3">
    <source>
        <dbReference type="EMBL" id="EOA19132.1"/>
    </source>
</evidence>
<dbReference type="InterPro" id="IPR055097">
    <property type="entry name" value="Ig_NUP210_2nd"/>
</dbReference>
<evidence type="ECO:0000259" key="2">
    <source>
        <dbReference type="Pfam" id="PF22969"/>
    </source>
</evidence>
<protein>
    <recommendedName>
        <fullName evidence="2">NUP210 Ig-like domain-containing protein</fullName>
    </recommendedName>
</protein>
<gene>
    <name evidence="3" type="ORF">CARUB_v10007803mg</name>
</gene>
<dbReference type="InterPro" id="IPR045197">
    <property type="entry name" value="NUP210-like"/>
</dbReference>
<dbReference type="AlphaFoldDB" id="R0FAT1"/>
<keyword evidence="1" id="KW-0732">Signal</keyword>
<dbReference type="EMBL" id="KB870811">
    <property type="protein sequence ID" value="EOA19132.1"/>
    <property type="molecule type" value="Genomic_DNA"/>
</dbReference>
<accession>R0FAT1</accession>
<dbReference type="eggNOG" id="KOG1833">
    <property type="taxonomic scope" value="Eukaryota"/>
</dbReference>
<dbReference type="Proteomes" id="UP000029121">
    <property type="component" value="Unassembled WGS sequence"/>
</dbReference>
<feature type="signal peptide" evidence="1">
    <location>
        <begin position="1"/>
        <end position="22"/>
    </location>
</feature>
<feature type="non-terminal residue" evidence="3">
    <location>
        <position position="320"/>
    </location>
</feature>
<dbReference type="PANTHER" id="PTHR23019:SF0">
    <property type="entry name" value="NUCLEAR PORE MEMBRANE GLYCOPROTEIN 210"/>
    <property type="match status" value="1"/>
</dbReference>
<dbReference type="STRING" id="81985.R0FAT1"/>
<sequence length="320" mass="35316">MVRFSLCLFFLLLLLSAGEISSQLGSGPRILDLKTLIPPKMKNPVGFKWSWDHHDSHRACVKSIASYSGRKETAFYATDIQTRIMICCTVFFGIFSRIKLDLNGLSMLRVRAFDNEENEFRSLVGLQLIWKLMPGSGGSTQHLAHVPLKESPLTDCGGFCAHLDIQKKLEDGGVFSDLFVVKGTGIGHEKVSVHLLDAPLTHITDEIVVAVAEVMSLELFSAVYVLVGASFGYTLNVIRGNVPQAVHLPSLHHRWSVLNSSVAQVGSLIDLTKALSLWKTTVILEDTRVAGHFQTPSINVVTPDTFILQSSTWSFPILTR</sequence>
<feature type="domain" description="NUP210 Ig-like" evidence="2">
    <location>
        <begin position="107"/>
        <end position="204"/>
    </location>
</feature>
<proteinExistence type="predicted"/>
<organism evidence="3 4">
    <name type="scientific">Capsella rubella</name>
    <dbReference type="NCBI Taxonomy" id="81985"/>
    <lineage>
        <taxon>Eukaryota</taxon>
        <taxon>Viridiplantae</taxon>
        <taxon>Streptophyta</taxon>
        <taxon>Embryophyta</taxon>
        <taxon>Tracheophyta</taxon>
        <taxon>Spermatophyta</taxon>
        <taxon>Magnoliopsida</taxon>
        <taxon>eudicotyledons</taxon>
        <taxon>Gunneridae</taxon>
        <taxon>Pentapetalae</taxon>
        <taxon>rosids</taxon>
        <taxon>malvids</taxon>
        <taxon>Brassicales</taxon>
        <taxon>Brassicaceae</taxon>
        <taxon>Camelineae</taxon>
        <taxon>Capsella</taxon>
    </lineage>
</organism>